<reference evidence="1 2" key="1">
    <citation type="submission" date="2022-03" db="EMBL/GenBank/DDBJ databases">
        <title>Complete genome of Streptomyces rimosus ssp. rimosus R7 (=ATCC 10970).</title>
        <authorList>
            <person name="Beganovic S."/>
            <person name="Ruckert C."/>
            <person name="Busche T."/>
            <person name="Kalinowski J."/>
            <person name="Wittmann C."/>
        </authorList>
    </citation>
    <scope>NUCLEOTIDE SEQUENCE [LARGE SCALE GENOMIC DNA]</scope>
    <source>
        <strain evidence="1 2">R7</strain>
    </source>
</reference>
<protein>
    <submittedName>
        <fullName evidence="1">Uncharacterized protein</fullName>
    </submittedName>
</protein>
<sequence length="157" mass="16427">MVIAVPPVPGPAFVGGVVVSTWLDAAPPTGLVAWMLIAHPPPRRPGESVERIETSLLGMAGGLGLRAASGRVPNIGDRLTVRGPHLVLDYGHPDFCLRVPRPTVRWAEHVLGGVPVCLVIGLDAIASGAGRDAIEGYVDRSTARDRAYMGATAVCRP</sequence>
<proteinExistence type="predicted"/>
<name>A0ABY3Z0Z3_STRRM</name>
<dbReference type="Proteomes" id="UP000829494">
    <property type="component" value="Chromosome"/>
</dbReference>
<dbReference type="EMBL" id="CP094298">
    <property type="protein sequence ID" value="UNZ03933.1"/>
    <property type="molecule type" value="Genomic_DNA"/>
</dbReference>
<accession>A0ABY3Z0Z3</accession>
<dbReference type="RefSeq" id="WP_004571937.1">
    <property type="nucleotide sequence ID" value="NZ_CP043497.1"/>
</dbReference>
<gene>
    <name evidence="1" type="ORF">SRIMR7_17375</name>
</gene>
<organism evidence="1 2">
    <name type="scientific">Streptomyces rimosus subsp. rimosus</name>
    <dbReference type="NCBI Taxonomy" id="132474"/>
    <lineage>
        <taxon>Bacteria</taxon>
        <taxon>Bacillati</taxon>
        <taxon>Actinomycetota</taxon>
        <taxon>Actinomycetes</taxon>
        <taxon>Kitasatosporales</taxon>
        <taxon>Streptomycetaceae</taxon>
        <taxon>Streptomyces</taxon>
    </lineage>
</organism>
<dbReference type="GeneID" id="66856967"/>
<keyword evidence="2" id="KW-1185">Reference proteome</keyword>
<evidence type="ECO:0000313" key="1">
    <source>
        <dbReference type="EMBL" id="UNZ03933.1"/>
    </source>
</evidence>
<evidence type="ECO:0000313" key="2">
    <source>
        <dbReference type="Proteomes" id="UP000829494"/>
    </source>
</evidence>